<name>A0A4Y2KW61_ARAVE</name>
<proteinExistence type="predicted"/>
<organism evidence="2 3">
    <name type="scientific">Araneus ventricosus</name>
    <name type="common">Orbweaver spider</name>
    <name type="synonym">Epeira ventricosa</name>
    <dbReference type="NCBI Taxonomy" id="182803"/>
    <lineage>
        <taxon>Eukaryota</taxon>
        <taxon>Metazoa</taxon>
        <taxon>Ecdysozoa</taxon>
        <taxon>Arthropoda</taxon>
        <taxon>Chelicerata</taxon>
        <taxon>Arachnida</taxon>
        <taxon>Araneae</taxon>
        <taxon>Araneomorphae</taxon>
        <taxon>Entelegynae</taxon>
        <taxon>Araneoidea</taxon>
        <taxon>Araneidae</taxon>
        <taxon>Araneus</taxon>
    </lineage>
</organism>
<evidence type="ECO:0000313" key="2">
    <source>
        <dbReference type="EMBL" id="GBN06290.1"/>
    </source>
</evidence>
<sequence>MHHIRRVTGRYGLFDFCVFLFCFLKLLSVGFSLSENGTFQSLVLGDRGTVYPKTGLSLFRTGHMGTLVITTVEDLQRGVVVPYFTCSSPQLDQVQDSARPQKITNQCRTIL</sequence>
<keyword evidence="1" id="KW-1133">Transmembrane helix</keyword>
<keyword evidence="1" id="KW-0472">Membrane</keyword>
<dbReference type="Proteomes" id="UP000499080">
    <property type="component" value="Unassembled WGS sequence"/>
</dbReference>
<reference evidence="2 3" key="1">
    <citation type="journal article" date="2019" name="Sci. Rep.">
        <title>Orb-weaving spider Araneus ventricosus genome elucidates the spidroin gene catalogue.</title>
        <authorList>
            <person name="Kono N."/>
            <person name="Nakamura H."/>
            <person name="Ohtoshi R."/>
            <person name="Moran D.A.P."/>
            <person name="Shinohara A."/>
            <person name="Yoshida Y."/>
            <person name="Fujiwara M."/>
            <person name="Mori M."/>
            <person name="Tomita M."/>
            <person name="Arakawa K."/>
        </authorList>
    </citation>
    <scope>NUCLEOTIDE SEQUENCE [LARGE SCALE GENOMIC DNA]</scope>
</reference>
<gene>
    <name evidence="2" type="ORF">AVEN_184757_1</name>
</gene>
<comment type="caution">
    <text evidence="2">The sequence shown here is derived from an EMBL/GenBank/DDBJ whole genome shotgun (WGS) entry which is preliminary data.</text>
</comment>
<feature type="transmembrane region" description="Helical" evidence="1">
    <location>
        <begin position="12"/>
        <end position="33"/>
    </location>
</feature>
<accession>A0A4Y2KW61</accession>
<keyword evidence="3" id="KW-1185">Reference proteome</keyword>
<evidence type="ECO:0000256" key="1">
    <source>
        <dbReference type="SAM" id="Phobius"/>
    </source>
</evidence>
<dbReference type="EMBL" id="BGPR01005049">
    <property type="protein sequence ID" value="GBN06290.1"/>
    <property type="molecule type" value="Genomic_DNA"/>
</dbReference>
<dbReference type="AlphaFoldDB" id="A0A4Y2KW61"/>
<evidence type="ECO:0000313" key="3">
    <source>
        <dbReference type="Proteomes" id="UP000499080"/>
    </source>
</evidence>
<protein>
    <submittedName>
        <fullName evidence="2">Uncharacterized protein</fullName>
    </submittedName>
</protein>
<keyword evidence="1" id="KW-0812">Transmembrane</keyword>